<feature type="signal peptide" evidence="5">
    <location>
        <begin position="1"/>
        <end position="28"/>
    </location>
</feature>
<dbReference type="GO" id="GO:0004065">
    <property type="term" value="F:arylsulfatase activity"/>
    <property type="evidence" value="ECO:0007669"/>
    <property type="project" value="UniProtKB-EC"/>
</dbReference>
<name>S7VSX9_9FLAO</name>
<dbReference type="InterPro" id="IPR017850">
    <property type="entry name" value="Alkaline_phosphatase_core_sf"/>
</dbReference>
<dbReference type="PANTHER" id="PTHR42693:SF53">
    <property type="entry name" value="ENDO-4-O-SULFATASE"/>
    <property type="match status" value="1"/>
</dbReference>
<dbReference type="Gene3D" id="3.40.720.10">
    <property type="entry name" value="Alkaline Phosphatase, subunit A"/>
    <property type="match status" value="1"/>
</dbReference>
<comment type="similarity">
    <text evidence="1">Belongs to the sulfatase family.</text>
</comment>
<sequence length="522" mass="59480">MTGKNKAKTMKISAYFYILMLVCLTACQQQTKPTAQVPKPNIIIFYADDMGYGDLAIQNPQSKIPTPNLDQLAREGLLMTDAHSSSGVCTPSRYALLSGRYHWRDFNDIVHAMGESVFKENQVTLPRILNTNGYHTAAIGKWHLGWNWEAIRKKEVTQKVKAKHGKKEIEIWPAQAYDWDKSIPNGPLSIGFDTYFGDGTINFPPYTWIENDKATEAPTLTLQHPKEDFALEGNWELRPGPAVKDWDFYKILPTVTRKAVTFIKNQEQAKEPFFLYMAFPSPHAPIIPNEEFRGKSKAGPYGDFVFQTDDAVGQILDALKAINADENTIVIFTSDNGSEHYAYNRIKNYDHDSSHPFRGVKRDVYEGGHHVPFIVKWPNHIKPGAKSNQLFSQIDLLNTLASITNSELPKGLQHDSFNFSNVWLTNTDDPVRETIVHNTWASKYAIRKGDWLYINNKDGYHTRIPKWFEEGQRFKTAKDTVQLFNLKDDIGQNTNLASQFPEKVKELAAALGNEQEKEMFEN</sequence>
<evidence type="ECO:0000256" key="2">
    <source>
        <dbReference type="ARBA" id="ARBA00022723"/>
    </source>
</evidence>
<dbReference type="EMBL" id="ATMR01000095">
    <property type="protein sequence ID" value="EPR73161.1"/>
    <property type="molecule type" value="Genomic_DNA"/>
</dbReference>
<dbReference type="eggNOG" id="COG3119">
    <property type="taxonomic scope" value="Bacteria"/>
</dbReference>
<dbReference type="PANTHER" id="PTHR42693">
    <property type="entry name" value="ARYLSULFATASE FAMILY MEMBER"/>
    <property type="match status" value="1"/>
</dbReference>
<dbReference type="PATRIC" id="fig|641526.4.peg.1926"/>
<dbReference type="InterPro" id="IPR024607">
    <property type="entry name" value="Sulfatase_CS"/>
</dbReference>
<keyword evidence="8" id="KW-1185">Reference proteome</keyword>
<feature type="chain" id="PRO_5005711479" evidence="5">
    <location>
        <begin position="29"/>
        <end position="522"/>
    </location>
</feature>
<protein>
    <submittedName>
        <fullName evidence="7">Arylsulfatase</fullName>
        <ecNumber evidence="7">3.1.6.1</ecNumber>
    </submittedName>
</protein>
<dbReference type="Proteomes" id="UP000014962">
    <property type="component" value="Unassembled WGS sequence"/>
</dbReference>
<evidence type="ECO:0000256" key="3">
    <source>
        <dbReference type="ARBA" id="ARBA00022801"/>
    </source>
</evidence>
<dbReference type="SUPFAM" id="SSF53649">
    <property type="entry name" value="Alkaline phosphatase-like"/>
    <property type="match status" value="1"/>
</dbReference>
<dbReference type="STRING" id="641526.ADIWIN_1942"/>
<dbReference type="CDD" id="cd16143">
    <property type="entry name" value="ARS_like"/>
    <property type="match status" value="1"/>
</dbReference>
<reference evidence="7 8" key="1">
    <citation type="journal article" date="2013" name="Genome Announc.">
        <title>Draft Genome Sequence of Winogradskyella psychrotolerans RS-3T, Isolated from the Marine Transect of Kongsfjorden, Ny-Alesund, Svalbard, Arctic Ocean.</title>
        <authorList>
            <person name="Kumar Pinnaka A."/>
            <person name="Ara S."/>
            <person name="Singh A."/>
            <person name="Shivaji S."/>
        </authorList>
    </citation>
    <scope>NUCLEOTIDE SEQUENCE [LARGE SCALE GENOMIC DNA]</scope>
    <source>
        <strain evidence="7 8">RS-3</strain>
    </source>
</reference>
<evidence type="ECO:0000256" key="4">
    <source>
        <dbReference type="ARBA" id="ARBA00022837"/>
    </source>
</evidence>
<gene>
    <name evidence="7" type="ORF">ADIWIN_1942</name>
</gene>
<evidence type="ECO:0000313" key="8">
    <source>
        <dbReference type="Proteomes" id="UP000014962"/>
    </source>
</evidence>
<keyword evidence="4" id="KW-0106">Calcium</keyword>
<keyword evidence="3 7" id="KW-0378">Hydrolase</keyword>
<dbReference type="Pfam" id="PF00884">
    <property type="entry name" value="Sulfatase"/>
    <property type="match status" value="1"/>
</dbReference>
<evidence type="ECO:0000259" key="6">
    <source>
        <dbReference type="Pfam" id="PF00884"/>
    </source>
</evidence>
<comment type="caution">
    <text evidence="7">The sequence shown here is derived from an EMBL/GenBank/DDBJ whole genome shotgun (WGS) entry which is preliminary data.</text>
</comment>
<accession>S7VSX9</accession>
<dbReference type="Gene3D" id="3.30.1120.10">
    <property type="match status" value="1"/>
</dbReference>
<dbReference type="PROSITE" id="PS00149">
    <property type="entry name" value="SULFATASE_2"/>
    <property type="match status" value="1"/>
</dbReference>
<evidence type="ECO:0000256" key="5">
    <source>
        <dbReference type="SAM" id="SignalP"/>
    </source>
</evidence>
<keyword evidence="2" id="KW-0479">Metal-binding</keyword>
<dbReference type="EC" id="3.1.6.1" evidence="7"/>
<proteinExistence type="inferred from homology"/>
<dbReference type="GO" id="GO:0046872">
    <property type="term" value="F:metal ion binding"/>
    <property type="evidence" value="ECO:0007669"/>
    <property type="project" value="UniProtKB-KW"/>
</dbReference>
<keyword evidence="5" id="KW-0732">Signal</keyword>
<dbReference type="InterPro" id="IPR050738">
    <property type="entry name" value="Sulfatase"/>
</dbReference>
<evidence type="ECO:0000313" key="7">
    <source>
        <dbReference type="EMBL" id="EPR73161.1"/>
    </source>
</evidence>
<organism evidence="7 8">
    <name type="scientific">Winogradskyella psychrotolerans RS-3</name>
    <dbReference type="NCBI Taxonomy" id="641526"/>
    <lineage>
        <taxon>Bacteria</taxon>
        <taxon>Pseudomonadati</taxon>
        <taxon>Bacteroidota</taxon>
        <taxon>Flavobacteriia</taxon>
        <taxon>Flavobacteriales</taxon>
        <taxon>Flavobacteriaceae</taxon>
        <taxon>Winogradskyella</taxon>
    </lineage>
</organism>
<dbReference type="InterPro" id="IPR000917">
    <property type="entry name" value="Sulfatase_N"/>
</dbReference>
<feature type="domain" description="Sulfatase N-terminal" evidence="6">
    <location>
        <begin position="40"/>
        <end position="405"/>
    </location>
</feature>
<dbReference type="AlphaFoldDB" id="S7VSX9"/>
<evidence type="ECO:0000256" key="1">
    <source>
        <dbReference type="ARBA" id="ARBA00008779"/>
    </source>
</evidence>